<dbReference type="Pfam" id="PF22621">
    <property type="entry name" value="CurL-like_PKS_C"/>
    <property type="match status" value="1"/>
</dbReference>
<dbReference type="Pfam" id="PF21394">
    <property type="entry name" value="Beta-ketacyl_N"/>
    <property type="match status" value="1"/>
</dbReference>
<dbReference type="InterPro" id="IPR049900">
    <property type="entry name" value="PKS_mFAS_DH"/>
</dbReference>
<dbReference type="InterPro" id="IPR016039">
    <property type="entry name" value="Thiolase-like"/>
</dbReference>
<dbReference type="InterPro" id="IPR049490">
    <property type="entry name" value="C883_1060-like_KR_N"/>
</dbReference>
<dbReference type="PROSITE" id="PS00606">
    <property type="entry name" value="KS3_1"/>
    <property type="match status" value="1"/>
</dbReference>
<dbReference type="PROSITE" id="PS52004">
    <property type="entry name" value="KS3_2"/>
    <property type="match status" value="1"/>
</dbReference>
<dbReference type="InterPro" id="IPR036291">
    <property type="entry name" value="NAD(P)-bd_dom_sf"/>
</dbReference>
<dbReference type="Gene3D" id="1.10.1200.10">
    <property type="entry name" value="ACP-like"/>
    <property type="match status" value="1"/>
</dbReference>
<dbReference type="InterPro" id="IPR020807">
    <property type="entry name" value="PKS_DH"/>
</dbReference>
<dbReference type="SUPFAM" id="SSF52151">
    <property type="entry name" value="FabD/lysophospholipase-like"/>
    <property type="match status" value="1"/>
</dbReference>
<dbReference type="GO" id="GO:0006633">
    <property type="term" value="P:fatty acid biosynthetic process"/>
    <property type="evidence" value="ECO:0007669"/>
    <property type="project" value="InterPro"/>
</dbReference>
<reference evidence="11 12" key="1">
    <citation type="journal article" date="2015" name="G3 (Bethesda)">
        <title>Insights into Ongoing Evolution of the Hexachlorocyclohexane Catabolic Pathway from Comparative Genomics of Ten Sphingomonadaceae Strains.</title>
        <authorList>
            <person name="Pearce S.L."/>
            <person name="Oakeshott J.G."/>
            <person name="Pandey G."/>
        </authorList>
    </citation>
    <scope>NUCLEOTIDE SEQUENCE [LARGE SCALE GENOMIC DNA]</scope>
    <source>
        <strain evidence="11 12">LL02</strain>
    </source>
</reference>
<dbReference type="InterPro" id="IPR001031">
    <property type="entry name" value="Thioesterase"/>
</dbReference>
<evidence type="ECO:0000313" key="11">
    <source>
        <dbReference type="EMBL" id="KMS56385.1"/>
    </source>
</evidence>
<dbReference type="FunFam" id="3.40.47.10:FF:000042">
    <property type="entry name" value="Polyketide synthase Pks13"/>
    <property type="match status" value="1"/>
</dbReference>
<dbReference type="Pfam" id="PF00550">
    <property type="entry name" value="PP-binding"/>
    <property type="match status" value="1"/>
</dbReference>
<dbReference type="Gene3D" id="3.40.366.10">
    <property type="entry name" value="Malonyl-Coenzyme A Acyl Carrier Protein, domain 2"/>
    <property type="match status" value="1"/>
</dbReference>
<dbReference type="Pfam" id="PF02801">
    <property type="entry name" value="Ketoacyl-synt_C"/>
    <property type="match status" value="1"/>
</dbReference>
<dbReference type="SMART" id="SM00822">
    <property type="entry name" value="PKS_KR"/>
    <property type="match status" value="1"/>
</dbReference>
<evidence type="ECO:0000256" key="4">
    <source>
        <dbReference type="ARBA" id="ARBA00022832"/>
    </source>
</evidence>
<dbReference type="InterPro" id="IPR050091">
    <property type="entry name" value="PKS_NRPS_Biosynth_Enz"/>
</dbReference>
<dbReference type="InterPro" id="IPR001227">
    <property type="entry name" value="Ac_transferase_dom_sf"/>
</dbReference>
<dbReference type="InterPro" id="IPR009081">
    <property type="entry name" value="PP-bd_ACP"/>
</dbReference>
<dbReference type="SMART" id="SM00823">
    <property type="entry name" value="PKS_PP"/>
    <property type="match status" value="1"/>
</dbReference>
<dbReference type="InterPro" id="IPR020806">
    <property type="entry name" value="PKS_PP-bd"/>
</dbReference>
<proteinExistence type="predicted"/>
<keyword evidence="3" id="KW-0808">Transferase</keyword>
<dbReference type="Pfam" id="PF08659">
    <property type="entry name" value="KR"/>
    <property type="match status" value="1"/>
</dbReference>
<dbReference type="SUPFAM" id="SSF55048">
    <property type="entry name" value="Probable ACP-binding domain of malonyl-CoA ACP transacylase"/>
    <property type="match status" value="1"/>
</dbReference>
<evidence type="ECO:0000256" key="6">
    <source>
        <dbReference type="ARBA" id="ARBA00023268"/>
    </source>
</evidence>
<dbReference type="Gene3D" id="3.10.129.110">
    <property type="entry name" value="Polyketide synthase dehydratase"/>
    <property type="match status" value="1"/>
</dbReference>
<evidence type="ECO:0000259" key="10">
    <source>
        <dbReference type="PROSITE" id="PS52019"/>
    </source>
</evidence>
<dbReference type="InterPro" id="IPR014030">
    <property type="entry name" value="Ketoacyl_synth_N"/>
</dbReference>
<dbReference type="Proteomes" id="UP000052268">
    <property type="component" value="Unassembled WGS sequence"/>
</dbReference>
<dbReference type="Gene3D" id="3.40.47.10">
    <property type="match status" value="1"/>
</dbReference>
<feature type="region of interest" description="N-terminal hotdog fold" evidence="7">
    <location>
        <begin position="1367"/>
        <end position="1493"/>
    </location>
</feature>
<evidence type="ECO:0000256" key="7">
    <source>
        <dbReference type="PROSITE-ProRule" id="PRU01363"/>
    </source>
</evidence>
<dbReference type="InterPro" id="IPR057326">
    <property type="entry name" value="KR_dom"/>
</dbReference>
<evidence type="ECO:0000256" key="3">
    <source>
        <dbReference type="ARBA" id="ARBA00022679"/>
    </source>
</evidence>
<dbReference type="SUPFAM" id="SSF47336">
    <property type="entry name" value="ACP-like"/>
    <property type="match status" value="1"/>
</dbReference>
<accession>A0A0J8API5</accession>
<dbReference type="SMART" id="SM00826">
    <property type="entry name" value="PKS_DH"/>
    <property type="match status" value="1"/>
</dbReference>
<dbReference type="InterPro" id="IPR049551">
    <property type="entry name" value="PKS_DH_C"/>
</dbReference>
<feature type="domain" description="PKS/mFAS DH" evidence="10">
    <location>
        <begin position="1367"/>
        <end position="1650"/>
    </location>
</feature>
<dbReference type="Gene3D" id="3.30.70.250">
    <property type="entry name" value="Malonyl-CoA ACP transacylase, ACP-binding"/>
    <property type="match status" value="1"/>
</dbReference>
<evidence type="ECO:0000256" key="5">
    <source>
        <dbReference type="ARBA" id="ARBA00023098"/>
    </source>
</evidence>
<keyword evidence="5" id="KW-0443">Lipid metabolism</keyword>
<feature type="domain" description="Ketosynthase family 3 (KS3)" evidence="9">
    <location>
        <begin position="1"/>
        <end position="427"/>
    </location>
</feature>
<dbReference type="InterPro" id="IPR029058">
    <property type="entry name" value="AB_hydrolase_fold"/>
</dbReference>
<evidence type="ECO:0000256" key="2">
    <source>
        <dbReference type="ARBA" id="ARBA00022553"/>
    </source>
</evidence>
<dbReference type="InterPro" id="IPR042104">
    <property type="entry name" value="PKS_dehydratase_sf"/>
</dbReference>
<dbReference type="InterPro" id="IPR018201">
    <property type="entry name" value="Ketoacyl_synth_AS"/>
</dbReference>
<name>A0A0J8API5_9SPHN</name>
<keyword evidence="6" id="KW-0511">Multifunctional enzyme</keyword>
<dbReference type="Pfam" id="PF00698">
    <property type="entry name" value="Acyl_transf_1"/>
    <property type="match status" value="1"/>
</dbReference>
<dbReference type="PATRIC" id="fig|1114963.3.peg.1969"/>
<evidence type="ECO:0000259" key="9">
    <source>
        <dbReference type="PROSITE" id="PS52004"/>
    </source>
</evidence>
<dbReference type="InterPro" id="IPR020841">
    <property type="entry name" value="PKS_Beta-ketoAc_synthase_dom"/>
</dbReference>
<dbReference type="Gene3D" id="3.30.70.3290">
    <property type="match status" value="1"/>
</dbReference>
<dbReference type="InterPro" id="IPR014031">
    <property type="entry name" value="Ketoacyl_synth_C"/>
</dbReference>
<dbReference type="PROSITE" id="PS50075">
    <property type="entry name" value="CARRIER"/>
    <property type="match status" value="1"/>
</dbReference>
<dbReference type="InterPro" id="IPR016036">
    <property type="entry name" value="Malonyl_transacylase_ACP-bd"/>
</dbReference>
<keyword evidence="1" id="KW-0596">Phosphopantetheine</keyword>
<keyword evidence="2" id="KW-0597">Phosphoprotein</keyword>
<dbReference type="PANTHER" id="PTHR43775:SF51">
    <property type="entry name" value="INACTIVE PHENOLPHTHIOCEROL SYNTHESIS POLYKETIDE SYNTHASE TYPE I PKS1-RELATED"/>
    <property type="match status" value="1"/>
</dbReference>
<dbReference type="CDD" id="cd08953">
    <property type="entry name" value="KR_2_SDR_x"/>
    <property type="match status" value="1"/>
</dbReference>
<protein>
    <submittedName>
        <fullName evidence="11">Polyketide synthase</fullName>
    </submittedName>
</protein>
<dbReference type="Gene3D" id="3.40.50.720">
    <property type="entry name" value="NAD(P)-binding Rossmann-like Domain"/>
    <property type="match status" value="1"/>
</dbReference>
<dbReference type="Gene3D" id="3.40.50.1820">
    <property type="entry name" value="alpha/beta hydrolase"/>
    <property type="match status" value="1"/>
</dbReference>
<dbReference type="SMART" id="SM00825">
    <property type="entry name" value="PKS_KS"/>
    <property type="match status" value="1"/>
</dbReference>
<keyword evidence="12" id="KW-1185">Reference proteome</keyword>
<feature type="region of interest" description="C-terminal hotdog fold" evidence="7">
    <location>
        <begin position="1507"/>
        <end position="1650"/>
    </location>
</feature>
<comment type="caution">
    <text evidence="11">The sequence shown here is derived from an EMBL/GenBank/DDBJ whole genome shotgun (WGS) entry which is preliminary data.</text>
</comment>
<evidence type="ECO:0000313" key="12">
    <source>
        <dbReference type="Proteomes" id="UP000052268"/>
    </source>
</evidence>
<keyword evidence="4" id="KW-0276">Fatty acid metabolism</keyword>
<feature type="active site" description="Proton donor; for dehydratase activity" evidence="7">
    <location>
        <position position="1566"/>
    </location>
</feature>
<dbReference type="SUPFAM" id="SSF53474">
    <property type="entry name" value="alpha/beta-Hydrolases"/>
    <property type="match status" value="1"/>
</dbReference>
<dbReference type="PROSITE" id="PS52019">
    <property type="entry name" value="PKS_MFAS_DH"/>
    <property type="match status" value="1"/>
</dbReference>
<dbReference type="InterPro" id="IPR016035">
    <property type="entry name" value="Acyl_Trfase/lysoPLipase"/>
</dbReference>
<dbReference type="InterPro" id="IPR049552">
    <property type="entry name" value="PKS_DH_N"/>
</dbReference>
<evidence type="ECO:0000259" key="8">
    <source>
        <dbReference type="PROSITE" id="PS50075"/>
    </source>
</evidence>
<dbReference type="SMART" id="SM00827">
    <property type="entry name" value="PKS_AT"/>
    <property type="match status" value="1"/>
</dbReference>
<feature type="domain" description="Carrier" evidence="8">
    <location>
        <begin position="1730"/>
        <end position="1805"/>
    </location>
</feature>
<dbReference type="InterPro" id="IPR014043">
    <property type="entry name" value="Acyl_transferase_dom"/>
</dbReference>
<dbReference type="GO" id="GO:0004312">
    <property type="term" value="F:fatty acid synthase activity"/>
    <property type="evidence" value="ECO:0007669"/>
    <property type="project" value="TreeGrafter"/>
</dbReference>
<dbReference type="Pfam" id="PF14765">
    <property type="entry name" value="PS-DH"/>
    <property type="match status" value="1"/>
</dbReference>
<sequence>MAIVGMSCRFAGARGIDAYWDLLRGGVEGIEHYSEEALLAAGADPRMIARPNYIRAGAPLADMECFDHTLFGLSPRDAAIMDPQHRHFLECAWEAMEDAGHVADRVPGAIGVFGGTGHNAYLFSNLLTNPKLVRDVGPFLLRHTGNDKDFLSTRVSYLLNLKGPSVNVQTACSTSLVAIHSAVQSLLNRECDMALAGAASIELPHAQGYLYEEGEITSADGHCRPFDADSTGAVFGSGVGIVVLRRLEDAVADNDHIYAVIRGSAVNNDGSGKVSYLSPSVDGHAGVVSEALDVAQVDARSVGYVEAHGTGTRVGDPIEIAALSQAYRRHTADTGFCRIGSVKGNIGHTDTAAGVASVIKVGLSLHHGAIAPTLHYSRANPACEFADSPFSVAGEFQPWPRLPGKPRRAGVSSLGVGGTNAHVIMEEAPPRAPGSAGRTWQVLTLSAQTATALEANAAALSDHLRADPKVNLADVAFTLSTGRKSLAYRKIVVARDGAEAAEALAQPANSRPRKAVTGSTNRSVAFLFCGAGAQYTGMGAELYASEPQFRAVIDECLSHLGREEGAALKGWLYPDAPNAEEAALAMQRPSIALPLLFSVQVALARLWIAWGVKPTAMIGHSSGEYAAAHLAGVLSLSDALTIVRARGRLFETVPGGAMLSVPMAEADVVPLLLPELSIAAVNGPQLVVVSGPAAAIAAFAEELTAREVESQTVGISVAAHSAMLDPVLDAFRKVLAAVKFSPPTLAFVSNLTGDWITAAQATDPEYWVTHLRQPVRFTDGLARLLGDPDRVLLEVGPGRVLSSLARQHPDRSADLPVLNSLPHKDERKSGDLAHVLDTLGNLWAAGLTPDWDAYWAAERRCRLPLPTYRFDRQRHWFKPGTAALAALEPEIAPDQPLPRHVDMADWLYEPIWHRAGQEAVAAQDGVTLVFEDKTGLGAEIAASLRGKGQRVISVRPGRRFRQLGDEMFEINVRAAEDYSRLATTLADRDLAPARVYHLWLVTGETAHDAAALQDLGLHSLVFLTQALGEGDTGSIAMTVVSDGVQRVCDEEGMVPAKATILGACRVIPREYPEIRVRSVDIRLPRRNGPAWATLRDMLVAESDQPDDAEVIAYRASERWTASFAAARAPVTPPIPADIQLKQEGVYLITGGLGGLGMVMAGHLARTRKARLALLARRALPPRAQWQDIMARAGADPVARTIRKINAIEAAGGEVMLIVADVCNVRAVRRAVKQIHRQWGPIDGVFHTAGVIDDGLLQLKTRSSVDRVLSPKLHGTLALDAALKDEQPEFMLLFSSISAFAGIPGQVDYAAANAFLDAYSQSRRDDVTNVVSIAWSRWQDVGMAAGLAEQAAPDRATAPLGAGEVMDHPFLHTLHRLSPSEVIVEGALSPDRHWLLDEHRLADGSALIPGTGFLELARAAFDSLEAGPSELADILFLAPFAVPDGESRTLRVHMHQERDGDWHFAILGRAANGDADQSWTEHVRGTVRRLAAAPLAPQDVPALLQRMPAEGNAEALVDASSMMRFGPRWRSVRQLRTAEGEAVLELALDRRFAHDLAHIALHPALLDFATAGAQCLIPGRRAGQDFFAPASYGAIKLYQACPAHLFSHVRCRPATSDAIAVFDVTLLDPHGRVVAEIAEFTMLQLSDTARLSGAETAAPRAANRLLPPEPASDGLVSAEGVAIVERLLAGSRASHVIISPTDLHQTLDRIRAPYQPAAAFERDDEAPGGDPPATAAERIIAEIWSEMLGVRHIQRSDDFFDLGGHSLLGVQFMNRLRKRTGKQLPLATLLESATVEKLGRLIDPEGAAAVSSSEAPEEEVAANRKIITIRPGSRKTPLFLVHDGLGETLLYRALAMRMDPERPVMGIEPDVYAGGAYLHTSITEMASAYIVRMQTVQPHGPYLIAGLCAGGVIAFEMARQLQDMGETTAFVGIVDAADVEAHKRSFYITRTRIQRVRALLRGDAGGPQPSVGLLMRRAANAVVYDVSTRLEWMSRTRKVARMAEGPSAANDDIKVAAPKLSFLHLYEVAHRAHRPGGLFEGGEVVLFKAMQGTGADDDVPYSDLYTDCIFGWGKRVEGDVTVVSVPGGHSSVLQEPNVDVLAGAMREAIARARPDEDVVQEPIPIMPAPPASFDFGRRPETAQLQVQ</sequence>
<feature type="active site" description="Proton acceptor; for dehydratase activity" evidence="7">
    <location>
        <position position="1398"/>
    </location>
</feature>
<evidence type="ECO:0000256" key="1">
    <source>
        <dbReference type="ARBA" id="ARBA00022450"/>
    </source>
</evidence>
<dbReference type="InterPro" id="IPR013968">
    <property type="entry name" value="PKS_KR"/>
</dbReference>
<dbReference type="CDD" id="cd00833">
    <property type="entry name" value="PKS"/>
    <property type="match status" value="1"/>
</dbReference>
<dbReference type="GO" id="GO:0031177">
    <property type="term" value="F:phosphopantetheine binding"/>
    <property type="evidence" value="ECO:0007669"/>
    <property type="project" value="InterPro"/>
</dbReference>
<organism evidence="11 12">
    <name type="scientific">Novosphingobium barchaimii LL02</name>
    <dbReference type="NCBI Taxonomy" id="1114963"/>
    <lineage>
        <taxon>Bacteria</taxon>
        <taxon>Pseudomonadati</taxon>
        <taxon>Pseudomonadota</taxon>
        <taxon>Alphaproteobacteria</taxon>
        <taxon>Sphingomonadales</taxon>
        <taxon>Sphingomonadaceae</taxon>
        <taxon>Novosphingobium</taxon>
    </lineage>
</organism>
<dbReference type="SUPFAM" id="SSF53901">
    <property type="entry name" value="Thiolase-like"/>
    <property type="match status" value="1"/>
</dbReference>
<dbReference type="Pfam" id="PF00109">
    <property type="entry name" value="ketoacyl-synt"/>
    <property type="match status" value="1"/>
</dbReference>
<dbReference type="PANTHER" id="PTHR43775">
    <property type="entry name" value="FATTY ACID SYNTHASE"/>
    <property type="match status" value="1"/>
</dbReference>
<dbReference type="Pfam" id="PF21089">
    <property type="entry name" value="PKS_DH_N"/>
    <property type="match status" value="1"/>
</dbReference>
<dbReference type="Pfam" id="PF00975">
    <property type="entry name" value="Thioesterase"/>
    <property type="match status" value="1"/>
</dbReference>
<dbReference type="InterPro" id="IPR036736">
    <property type="entry name" value="ACP-like_sf"/>
</dbReference>
<dbReference type="GO" id="GO:0004315">
    <property type="term" value="F:3-oxoacyl-[acyl-carrier-protein] synthase activity"/>
    <property type="evidence" value="ECO:0007669"/>
    <property type="project" value="InterPro"/>
</dbReference>
<gene>
    <name evidence="11" type="ORF">V474_15705</name>
</gene>
<dbReference type="SUPFAM" id="SSF51735">
    <property type="entry name" value="NAD(P)-binding Rossmann-fold domains"/>
    <property type="match status" value="2"/>
</dbReference>
<dbReference type="EMBL" id="JACU01000004">
    <property type="protein sequence ID" value="KMS56385.1"/>
    <property type="molecule type" value="Genomic_DNA"/>
</dbReference>